<protein>
    <submittedName>
        <fullName evidence="2">Uncharacterized protein</fullName>
    </submittedName>
</protein>
<feature type="compositionally biased region" description="Basic residues" evidence="1">
    <location>
        <begin position="218"/>
        <end position="232"/>
    </location>
</feature>
<organism evidence="2 3">
    <name type="scientific">Hymenoscyphus fraxineus</name>
    <dbReference type="NCBI Taxonomy" id="746836"/>
    <lineage>
        <taxon>Eukaryota</taxon>
        <taxon>Fungi</taxon>
        <taxon>Dikarya</taxon>
        <taxon>Ascomycota</taxon>
        <taxon>Pezizomycotina</taxon>
        <taxon>Leotiomycetes</taxon>
        <taxon>Helotiales</taxon>
        <taxon>Helotiaceae</taxon>
        <taxon>Hymenoscyphus</taxon>
    </lineage>
</organism>
<feature type="compositionally biased region" description="Basic and acidic residues" evidence="1">
    <location>
        <begin position="675"/>
        <end position="686"/>
    </location>
</feature>
<feature type="compositionally biased region" description="Basic and acidic residues" evidence="1">
    <location>
        <begin position="569"/>
        <end position="591"/>
    </location>
</feature>
<feature type="compositionally biased region" description="Polar residues" evidence="1">
    <location>
        <begin position="457"/>
        <end position="467"/>
    </location>
</feature>
<feature type="compositionally biased region" description="Basic and acidic residues" evidence="1">
    <location>
        <begin position="147"/>
        <end position="158"/>
    </location>
</feature>
<feature type="region of interest" description="Disordered" evidence="1">
    <location>
        <begin position="339"/>
        <end position="360"/>
    </location>
</feature>
<reference evidence="2" key="1">
    <citation type="submission" date="2021-07" db="EMBL/GenBank/DDBJ databases">
        <authorList>
            <person name="Durling M."/>
        </authorList>
    </citation>
    <scope>NUCLEOTIDE SEQUENCE</scope>
</reference>
<evidence type="ECO:0000256" key="1">
    <source>
        <dbReference type="SAM" id="MobiDB-lite"/>
    </source>
</evidence>
<feature type="region of interest" description="Disordered" evidence="1">
    <location>
        <begin position="83"/>
        <end position="258"/>
    </location>
</feature>
<evidence type="ECO:0000313" key="2">
    <source>
        <dbReference type="EMBL" id="CAG8954219.1"/>
    </source>
</evidence>
<sequence length="975" mass="110977">MERRLHSGRRGSESRRRDKEKHHHHESHNHRHRHHHRGDERDRVEKTEKHRRHEETAPIGSATAPALSESKDYVHKWLAATNAEVASRRESKRELKLARQVAHLENHQNPAHTSHAQPKPKEKHNISSDSSLLEARYTKPQVQVVKSGREKREQEQSPRPHKRRRKASTTSSSTKDSVHGWRHKDTFERRARHKTREDRYAPKAKDHKADKKQENKRTTTKRAKKKNNRNPKKNGEELMRDFSSKNIGHDRLTIRPPYSLGLFGNGRTSDATKDTGIPDLAFSDMDFLQKSERPRPIIEMEHLKSKSREKEKRKSLKAREDIEDLSAFFNQYRKPLQEVNNNRGSGFSEETSQTRLESNHPPMQQSLYARQRDPSPIRGSQPPSLVSAERITDAASKVSGKATTYVSWSETQFSPVRVLPAGIYDRRQVSPIPYAIQKSIEETGVYRNTGIQMRPYPQNSPTHLYTSTKEKQSEKRQKGPRDGQRKRGHDDDEANGFPSRADITSVSSSHQAQSSPRRREIRLHKVRHGRKHENTVEAKSRGLNAHDSSTSGISSNRPTTSNESQENLVLKHYDRELGWHQKGDSSDDHQKPSNSPSVSVIPETPLLDRVQIAKKARVKRPSTTLPVVSIAASKKDSKDEGIATEKQGVRPATIEPVTTESTSQMPQSTLLPLHDSMHPNKGEKSGQADQNPTDEQHGTSDPRNPGGSHADVNVPTQGPTPQSLAESLHQSRGSNSTIRNNHNASTLRINSPALLGGLPLRGGLVHQFDPASRMLDMSSMGALFIRQAQHSDTRPQQFFPEFIRPQTGNNMNFLETESPVPSWVDNYQPSRSDYKSMGPTGMEIQENDVYPEGESYDSMYDGANQEQMFDNDLDYAQETFQNNLQYDTSQFQGVGSDVTDVNMGGYEGARFQHRDDDGAYYDERVLGTEVLQEEMFPDENEHENFVTDEGFIQRDDYLDEAYSYPGNGWRHQQLY</sequence>
<proteinExistence type="predicted"/>
<feature type="compositionally biased region" description="Polar residues" evidence="1">
    <location>
        <begin position="656"/>
        <end position="670"/>
    </location>
</feature>
<dbReference type="OrthoDB" id="2537141at2759"/>
<name>A0A9N9KVF7_9HELO</name>
<feature type="compositionally biased region" description="Basic residues" evidence="1">
    <location>
        <begin position="519"/>
        <end position="531"/>
    </location>
</feature>
<feature type="region of interest" description="Disordered" evidence="1">
    <location>
        <begin position="451"/>
        <end position="606"/>
    </location>
</feature>
<feature type="compositionally biased region" description="Basic and acidic residues" evidence="1">
    <location>
        <begin position="37"/>
        <end position="56"/>
    </location>
</feature>
<comment type="caution">
    <text evidence="2">The sequence shown here is derived from an EMBL/GenBank/DDBJ whole genome shotgun (WGS) entry which is preliminary data.</text>
</comment>
<feature type="region of interest" description="Disordered" evidence="1">
    <location>
        <begin position="1"/>
        <end position="68"/>
    </location>
</feature>
<evidence type="ECO:0000313" key="3">
    <source>
        <dbReference type="Proteomes" id="UP000696280"/>
    </source>
</evidence>
<feature type="compositionally biased region" description="Low complexity" evidence="1">
    <location>
        <begin position="505"/>
        <end position="515"/>
    </location>
</feature>
<feature type="compositionally biased region" description="Polar residues" evidence="1">
    <location>
        <begin position="546"/>
        <end position="567"/>
    </location>
</feature>
<feature type="compositionally biased region" description="Basic and acidic residues" evidence="1">
    <location>
        <begin position="468"/>
        <end position="490"/>
    </location>
</feature>
<gene>
    <name evidence="2" type="ORF">HYFRA_00005839</name>
</gene>
<feature type="compositionally biased region" description="Basic and acidic residues" evidence="1">
    <location>
        <begin position="633"/>
        <end position="643"/>
    </location>
</feature>
<feature type="region of interest" description="Disordered" evidence="1">
    <location>
        <begin position="632"/>
        <end position="745"/>
    </location>
</feature>
<dbReference type="AlphaFoldDB" id="A0A9N9KVF7"/>
<feature type="compositionally biased region" description="Basic and acidic residues" evidence="1">
    <location>
        <begin position="86"/>
        <end position="106"/>
    </location>
</feature>
<feature type="compositionally biased region" description="Basic and acidic residues" evidence="1">
    <location>
        <begin position="1"/>
        <end position="17"/>
    </location>
</feature>
<accession>A0A9N9KVF7</accession>
<feature type="compositionally biased region" description="Basic and acidic residues" evidence="1">
    <location>
        <begin position="176"/>
        <end position="217"/>
    </location>
</feature>
<keyword evidence="3" id="KW-1185">Reference proteome</keyword>
<feature type="compositionally biased region" description="Basic residues" evidence="1">
    <location>
        <begin position="18"/>
        <end position="36"/>
    </location>
</feature>
<feature type="compositionally biased region" description="Polar residues" evidence="1">
    <location>
        <begin position="714"/>
        <end position="745"/>
    </location>
</feature>
<feature type="compositionally biased region" description="Basic and acidic residues" evidence="1">
    <location>
        <begin position="233"/>
        <end position="253"/>
    </location>
</feature>
<dbReference type="EMBL" id="CAJVRL010000056">
    <property type="protein sequence ID" value="CAG8954219.1"/>
    <property type="molecule type" value="Genomic_DNA"/>
</dbReference>
<feature type="compositionally biased region" description="Polar residues" evidence="1">
    <location>
        <begin position="107"/>
        <end position="116"/>
    </location>
</feature>
<dbReference type="Proteomes" id="UP000696280">
    <property type="component" value="Unassembled WGS sequence"/>
</dbReference>